<accession>A0A830HUC3</accession>
<evidence type="ECO:0008006" key="3">
    <source>
        <dbReference type="Google" id="ProtNLM"/>
    </source>
</evidence>
<name>A0A830HUC3_9CHLO</name>
<dbReference type="EMBL" id="BNJQ01000031">
    <property type="protein sequence ID" value="GHP10794.1"/>
    <property type="molecule type" value="Genomic_DNA"/>
</dbReference>
<organism evidence="1 2">
    <name type="scientific">Pycnococcus provasolii</name>
    <dbReference type="NCBI Taxonomy" id="41880"/>
    <lineage>
        <taxon>Eukaryota</taxon>
        <taxon>Viridiplantae</taxon>
        <taxon>Chlorophyta</taxon>
        <taxon>Pseudoscourfieldiophyceae</taxon>
        <taxon>Pseudoscourfieldiales</taxon>
        <taxon>Pycnococcaceae</taxon>
        <taxon>Pycnococcus</taxon>
    </lineage>
</organism>
<dbReference type="Gene3D" id="2.60.120.620">
    <property type="entry name" value="q2cbj1_9rhob like domain"/>
    <property type="match status" value="1"/>
</dbReference>
<dbReference type="AlphaFoldDB" id="A0A830HUC3"/>
<dbReference type="Proteomes" id="UP000660262">
    <property type="component" value="Unassembled WGS sequence"/>
</dbReference>
<protein>
    <recommendedName>
        <fullName evidence="3">Fe2OG dioxygenase domain-containing protein</fullName>
    </recommendedName>
</protein>
<keyword evidence="2" id="KW-1185">Reference proteome</keyword>
<reference evidence="1" key="1">
    <citation type="submission" date="2020-10" db="EMBL/GenBank/DDBJ databases">
        <title>Unveiling of a novel bifunctional photoreceptor, Dualchrome1, isolated from a cosmopolitan green alga.</title>
        <authorList>
            <person name="Suzuki S."/>
            <person name="Kawachi M."/>
        </authorList>
    </citation>
    <scope>NUCLEOTIDE SEQUENCE</scope>
    <source>
        <strain evidence="1">NIES 2893</strain>
    </source>
</reference>
<comment type="caution">
    <text evidence="1">The sequence shown here is derived from an EMBL/GenBank/DDBJ whole genome shotgun (WGS) entry which is preliminary data.</text>
</comment>
<gene>
    <name evidence="1" type="ORF">PPROV_000952500</name>
</gene>
<sequence length="239" mass="26445">MCGGGSSLRHARGALPFLRRSLEHDTLGEALMKDLTNASLESFRNYASWSSSSSASSHKNLNNCFFERQRLQNYQHGSLDDRIMAPLRRVLKSREGQVLERSVTLTAADLLESWRHRDLAHSLRADDDWTVTTDIWAAVGGLQEGTELGHEVHMHDTALVSGALYLSVPNNAGSLVLGSGEHVQVVMPSVGDIVAFAGWVPHHVEPTALMTNDTPRIALAFNVSKRAVHLRRDSWLRSM</sequence>
<evidence type="ECO:0000313" key="1">
    <source>
        <dbReference type="EMBL" id="GHP10794.1"/>
    </source>
</evidence>
<evidence type="ECO:0000313" key="2">
    <source>
        <dbReference type="Proteomes" id="UP000660262"/>
    </source>
</evidence>
<proteinExistence type="predicted"/>